<dbReference type="InterPro" id="IPR038461">
    <property type="entry name" value="Schlafen_AlbA_2_dom_sf"/>
</dbReference>
<sequence length="240" mass="27193">PEHAPIGAKDPADYWQEATATMSPHRINQHMHWHALPKGWEQLDYETFAERRRDLIAAVVKEGFLSLFENPNAVQKEATAAELAQQDESQTLEFKSTARWNMRANQADKKMEHVALKTVCGFLNAEGGKLIVGVDDDGNALGLSPDYSTLKKPDRDGFELWLRQHIENNLSIQTAKLVRVAFDTIDDKEVAVLTIAPSGRPVFAKGLGDQQPNDFWVRLGNQTKQLHGDEMIEYQQQHWH</sequence>
<comment type="caution">
    <text evidence="2">The sequence shown here is derived from an EMBL/GenBank/DDBJ whole genome shotgun (WGS) entry which is preliminary data.</text>
</comment>
<gene>
    <name evidence="2" type="ORF">RM532_15330</name>
</gene>
<feature type="domain" description="Schlafen AlbA-2" evidence="1">
    <location>
        <begin position="88"/>
        <end position="226"/>
    </location>
</feature>
<evidence type="ECO:0000313" key="3">
    <source>
        <dbReference type="Proteomes" id="UP001251857"/>
    </source>
</evidence>
<evidence type="ECO:0000313" key="2">
    <source>
        <dbReference type="EMBL" id="MDT0636324.1"/>
    </source>
</evidence>
<dbReference type="RefSeq" id="WP_311654217.1">
    <property type="nucleotide sequence ID" value="NZ_JAVRIB010000026.1"/>
</dbReference>
<protein>
    <submittedName>
        <fullName evidence="2">DNA binding domain-containing protein</fullName>
    </submittedName>
</protein>
<evidence type="ECO:0000259" key="1">
    <source>
        <dbReference type="Pfam" id="PF04326"/>
    </source>
</evidence>
<dbReference type="Gene3D" id="3.30.950.30">
    <property type="entry name" value="Schlafen, AAA domain"/>
    <property type="match status" value="1"/>
</dbReference>
<dbReference type="InterPro" id="IPR007421">
    <property type="entry name" value="Schlafen_AlbA_2_dom"/>
</dbReference>
<dbReference type="Pfam" id="PF04326">
    <property type="entry name" value="SLFN_AlbA_2"/>
    <property type="match status" value="1"/>
</dbReference>
<name>A0ABU3C441_9GAMM</name>
<dbReference type="PANTHER" id="PTHR30595">
    <property type="entry name" value="GLPR-RELATED TRANSCRIPTIONAL REPRESSOR"/>
    <property type="match status" value="1"/>
</dbReference>
<organism evidence="2 3">
    <name type="scientific">Spectribacter hydrogenoxidans</name>
    <dbReference type="NCBI Taxonomy" id="3075608"/>
    <lineage>
        <taxon>Bacteria</taxon>
        <taxon>Pseudomonadati</taxon>
        <taxon>Pseudomonadota</taxon>
        <taxon>Gammaproteobacteria</taxon>
        <taxon>Salinisphaerales</taxon>
        <taxon>Salinisphaeraceae</taxon>
        <taxon>Spectribacter</taxon>
    </lineage>
</organism>
<dbReference type="PANTHER" id="PTHR30595:SF6">
    <property type="entry name" value="SCHLAFEN ALBA-2 DOMAIN-CONTAINING PROTEIN"/>
    <property type="match status" value="1"/>
</dbReference>
<dbReference type="EMBL" id="JAVRIB010000026">
    <property type="protein sequence ID" value="MDT0636324.1"/>
    <property type="molecule type" value="Genomic_DNA"/>
</dbReference>
<feature type="non-terminal residue" evidence="2">
    <location>
        <position position="1"/>
    </location>
</feature>
<keyword evidence="3" id="KW-1185">Reference proteome</keyword>
<reference evidence="2 3" key="1">
    <citation type="submission" date="2023-09" db="EMBL/GenBank/DDBJ databases">
        <authorList>
            <person name="Rey-Velasco X."/>
        </authorList>
    </citation>
    <scope>NUCLEOTIDE SEQUENCE [LARGE SCALE GENOMIC DNA]</scope>
    <source>
        <strain evidence="2 3">W335</strain>
    </source>
</reference>
<accession>A0ABU3C441</accession>
<proteinExistence type="predicted"/>
<dbReference type="Proteomes" id="UP001251857">
    <property type="component" value="Unassembled WGS sequence"/>
</dbReference>